<feature type="non-terminal residue" evidence="1">
    <location>
        <position position="75"/>
    </location>
</feature>
<dbReference type="Proteomes" id="UP001432027">
    <property type="component" value="Unassembled WGS sequence"/>
</dbReference>
<name>A0AAV5T1K9_9BILA</name>
<dbReference type="AlphaFoldDB" id="A0AAV5T1K9"/>
<evidence type="ECO:0000313" key="2">
    <source>
        <dbReference type="Proteomes" id="UP001432027"/>
    </source>
</evidence>
<proteinExistence type="predicted"/>
<protein>
    <submittedName>
        <fullName evidence="1">Uncharacterized protein</fullName>
    </submittedName>
</protein>
<comment type="caution">
    <text evidence="1">The sequence shown here is derived from an EMBL/GenBank/DDBJ whole genome shotgun (WGS) entry which is preliminary data.</text>
</comment>
<sequence>MPRSLPPSPIPRHLENYTLTDPPARLKVCIGGIRIINCTYGESKSIFADRMAVVLKHLISSIQIPFRLVTRRTIL</sequence>
<reference evidence="1" key="1">
    <citation type="submission" date="2023-10" db="EMBL/GenBank/DDBJ databases">
        <title>Genome assembly of Pristionchus species.</title>
        <authorList>
            <person name="Yoshida K."/>
            <person name="Sommer R.J."/>
        </authorList>
    </citation>
    <scope>NUCLEOTIDE SEQUENCE</scope>
    <source>
        <strain evidence="1">RS0144</strain>
    </source>
</reference>
<dbReference type="EMBL" id="BTSX01000002">
    <property type="protein sequence ID" value="GMS86220.1"/>
    <property type="molecule type" value="Genomic_DNA"/>
</dbReference>
<accession>A0AAV5T1K9</accession>
<keyword evidence="2" id="KW-1185">Reference proteome</keyword>
<evidence type="ECO:0000313" key="1">
    <source>
        <dbReference type="EMBL" id="GMS86220.1"/>
    </source>
</evidence>
<organism evidence="1 2">
    <name type="scientific">Pristionchus entomophagus</name>
    <dbReference type="NCBI Taxonomy" id="358040"/>
    <lineage>
        <taxon>Eukaryota</taxon>
        <taxon>Metazoa</taxon>
        <taxon>Ecdysozoa</taxon>
        <taxon>Nematoda</taxon>
        <taxon>Chromadorea</taxon>
        <taxon>Rhabditida</taxon>
        <taxon>Rhabditina</taxon>
        <taxon>Diplogasteromorpha</taxon>
        <taxon>Diplogasteroidea</taxon>
        <taxon>Neodiplogasteridae</taxon>
        <taxon>Pristionchus</taxon>
    </lineage>
</organism>
<gene>
    <name evidence="1" type="ORF">PENTCL1PPCAC_8395</name>
</gene>